<sequence length="323" mass="35204">MGIFSRKKRLPQTDGLILDRTWADRELDAAVAAVGAGDLDTALAGFRQQTGDRRAVWNGGLSEAAKGRSEQLEARLGEAGGKDPDLLLWLAQTLVLEGWEVRTARRAKDVSEQRAETFHRILRTAHEVVELAIEVAPDDATPWTVYQWVAIGLGADLDTHEALFQEAIARHPTSYAAHGNKVHAIAPKWYGTSIEEMLAFGAETADKAAPGSVLGGVLGKAVAEARLHVFNFSDASAVKKIAAATKLAGTWADPLIVAREKWLQPGRAPEAPDLDAHNYYAYLLKNHREAGKASADAMFNRVSTLPWAYSGDPLEAFAEEYRR</sequence>
<organism evidence="1 2">
    <name type="scientific">Kribbella lupini</name>
    <dbReference type="NCBI Taxonomy" id="291602"/>
    <lineage>
        <taxon>Bacteria</taxon>
        <taxon>Bacillati</taxon>
        <taxon>Actinomycetota</taxon>
        <taxon>Actinomycetes</taxon>
        <taxon>Propionibacteriales</taxon>
        <taxon>Kribbellaceae</taxon>
        <taxon>Kribbella</taxon>
    </lineage>
</organism>
<evidence type="ECO:0000313" key="1">
    <source>
        <dbReference type="EMBL" id="GAA1561083.1"/>
    </source>
</evidence>
<protein>
    <recommendedName>
        <fullName evidence="3">DUF4034 domain-containing protein</fullName>
    </recommendedName>
</protein>
<proteinExistence type="predicted"/>
<gene>
    <name evidence="1" type="ORF">GCM10009741_77930</name>
</gene>
<keyword evidence="2" id="KW-1185">Reference proteome</keyword>
<comment type="caution">
    <text evidence="1">The sequence shown here is derived from an EMBL/GenBank/DDBJ whole genome shotgun (WGS) entry which is preliminary data.</text>
</comment>
<dbReference type="EMBL" id="BAAANC010000006">
    <property type="protein sequence ID" value="GAA1561083.1"/>
    <property type="molecule type" value="Genomic_DNA"/>
</dbReference>
<evidence type="ECO:0000313" key="2">
    <source>
        <dbReference type="Proteomes" id="UP001500363"/>
    </source>
</evidence>
<name>A0ABN2CM79_9ACTN</name>
<dbReference type="RefSeq" id="WP_344183485.1">
    <property type="nucleotide sequence ID" value="NZ_BAAANC010000006.1"/>
</dbReference>
<evidence type="ECO:0008006" key="3">
    <source>
        <dbReference type="Google" id="ProtNLM"/>
    </source>
</evidence>
<reference evidence="1 2" key="1">
    <citation type="journal article" date="2019" name="Int. J. Syst. Evol. Microbiol.">
        <title>The Global Catalogue of Microorganisms (GCM) 10K type strain sequencing project: providing services to taxonomists for standard genome sequencing and annotation.</title>
        <authorList>
            <consortium name="The Broad Institute Genomics Platform"/>
            <consortium name="The Broad Institute Genome Sequencing Center for Infectious Disease"/>
            <person name="Wu L."/>
            <person name="Ma J."/>
        </authorList>
    </citation>
    <scope>NUCLEOTIDE SEQUENCE [LARGE SCALE GENOMIC DNA]</scope>
    <source>
        <strain evidence="1 2">JCM 14303</strain>
    </source>
</reference>
<dbReference type="Proteomes" id="UP001500363">
    <property type="component" value="Unassembled WGS sequence"/>
</dbReference>
<accession>A0ABN2CM79</accession>